<dbReference type="RefSeq" id="WP_323262579.1">
    <property type="nucleotide sequence ID" value="NZ_JAYGIE010000087.1"/>
</dbReference>
<protein>
    <submittedName>
        <fullName evidence="7">Glycosyltransferase family 2 protein</fullName>
        <ecNumber evidence="7">2.4.-.-</ecNumber>
    </submittedName>
</protein>
<name>A0ABU5TMS5_9CYAN</name>
<feature type="domain" description="Glycosyltransferase 2-like" evidence="6">
    <location>
        <begin position="7"/>
        <end position="136"/>
    </location>
</feature>
<evidence type="ECO:0000259" key="6">
    <source>
        <dbReference type="Pfam" id="PF00535"/>
    </source>
</evidence>
<evidence type="ECO:0000256" key="4">
    <source>
        <dbReference type="ARBA" id="ARBA00022679"/>
    </source>
</evidence>
<dbReference type="PANTHER" id="PTHR43179:SF12">
    <property type="entry name" value="GALACTOFURANOSYLTRANSFERASE GLFT2"/>
    <property type="match status" value="1"/>
</dbReference>
<reference evidence="7 8" key="1">
    <citation type="submission" date="2023-12" db="EMBL/GenBank/DDBJ databases">
        <title>Baltic Sea Cyanobacteria.</title>
        <authorList>
            <person name="Delbaje E."/>
            <person name="Fewer D.P."/>
            <person name="Shishido T.K."/>
        </authorList>
    </citation>
    <scope>NUCLEOTIDE SEQUENCE [LARGE SCALE GENOMIC DNA]</scope>
    <source>
        <strain evidence="7 8">UHCC 0370</strain>
    </source>
</reference>
<dbReference type="Proteomes" id="UP001301388">
    <property type="component" value="Unassembled WGS sequence"/>
</dbReference>
<keyword evidence="4 7" id="KW-0808">Transferase</keyword>
<evidence type="ECO:0000256" key="5">
    <source>
        <dbReference type="SAM" id="Phobius"/>
    </source>
</evidence>
<keyword evidence="5" id="KW-1133">Transmembrane helix</keyword>
<evidence type="ECO:0000256" key="3">
    <source>
        <dbReference type="ARBA" id="ARBA00022676"/>
    </source>
</evidence>
<evidence type="ECO:0000256" key="2">
    <source>
        <dbReference type="ARBA" id="ARBA00006739"/>
    </source>
</evidence>
<dbReference type="Pfam" id="PF00535">
    <property type="entry name" value="Glycos_transf_2"/>
    <property type="match status" value="1"/>
</dbReference>
<dbReference type="GO" id="GO:0016757">
    <property type="term" value="F:glycosyltransferase activity"/>
    <property type="evidence" value="ECO:0007669"/>
    <property type="project" value="UniProtKB-KW"/>
</dbReference>
<dbReference type="EC" id="2.4.-.-" evidence="7"/>
<dbReference type="InterPro" id="IPR029044">
    <property type="entry name" value="Nucleotide-diphossugar_trans"/>
</dbReference>
<keyword evidence="5" id="KW-0472">Membrane</keyword>
<organism evidence="7 8">
    <name type="scientific">Pseudanabaena galeata UHCC 0370</name>
    <dbReference type="NCBI Taxonomy" id="3110310"/>
    <lineage>
        <taxon>Bacteria</taxon>
        <taxon>Bacillati</taxon>
        <taxon>Cyanobacteriota</taxon>
        <taxon>Cyanophyceae</taxon>
        <taxon>Pseudanabaenales</taxon>
        <taxon>Pseudanabaenaceae</taxon>
        <taxon>Pseudanabaena</taxon>
    </lineage>
</organism>
<evidence type="ECO:0000256" key="1">
    <source>
        <dbReference type="ARBA" id="ARBA00004776"/>
    </source>
</evidence>
<keyword evidence="3 7" id="KW-0328">Glycosyltransferase</keyword>
<gene>
    <name evidence="7" type="ORF">VB774_16955</name>
</gene>
<dbReference type="SUPFAM" id="SSF53448">
    <property type="entry name" value="Nucleotide-diphospho-sugar transferases"/>
    <property type="match status" value="1"/>
</dbReference>
<feature type="transmembrane region" description="Helical" evidence="5">
    <location>
        <begin position="257"/>
        <end position="281"/>
    </location>
</feature>
<evidence type="ECO:0000313" key="8">
    <source>
        <dbReference type="Proteomes" id="UP001301388"/>
    </source>
</evidence>
<sequence>MKQSTYIIIPVHNRKPLTLGCLNNLKTNGDLQKYHVIVVDDGSSDRTSDEVEENYPEVTILKGDGNLWWTGAIALGMKYSYEQGAEYIIWLNDDCQLGNRVLDDLINFASEHQNTVIGCQGIDKEKCEVLAFGGKRKTWQGYRFINVLEKTVTKCDLLSGNVVCLPRAVIDKLGYPDPISTPHYGGDSLYLIRIQKAGFAIYVDSRNLVYSLHGESKLYPQNLILQEGNPLDILQLVFTPQSGLSWRIWLKINWEAYSLWGIVMVFKKYLSIILITCLRFLPIKLRRKLF</sequence>
<comment type="pathway">
    <text evidence="1">Cell wall biogenesis; cell wall polysaccharide biosynthesis.</text>
</comment>
<comment type="caution">
    <text evidence="7">The sequence shown here is derived from an EMBL/GenBank/DDBJ whole genome shotgun (WGS) entry which is preliminary data.</text>
</comment>
<evidence type="ECO:0000313" key="7">
    <source>
        <dbReference type="EMBL" id="MEA5479313.1"/>
    </source>
</evidence>
<accession>A0ABU5TMS5</accession>
<proteinExistence type="inferred from homology"/>
<keyword evidence="8" id="KW-1185">Reference proteome</keyword>
<dbReference type="Gene3D" id="3.90.550.10">
    <property type="entry name" value="Spore Coat Polysaccharide Biosynthesis Protein SpsA, Chain A"/>
    <property type="match status" value="1"/>
</dbReference>
<dbReference type="InterPro" id="IPR001173">
    <property type="entry name" value="Glyco_trans_2-like"/>
</dbReference>
<keyword evidence="5" id="KW-0812">Transmembrane</keyword>
<comment type="similarity">
    <text evidence="2">Belongs to the glycosyltransferase 2 family.</text>
</comment>
<dbReference type="PANTHER" id="PTHR43179">
    <property type="entry name" value="RHAMNOSYLTRANSFERASE WBBL"/>
    <property type="match status" value="1"/>
</dbReference>
<dbReference type="EMBL" id="JAYGIE010000087">
    <property type="protein sequence ID" value="MEA5479313.1"/>
    <property type="molecule type" value="Genomic_DNA"/>
</dbReference>